<feature type="transmembrane region" description="Helical" evidence="1">
    <location>
        <begin position="171"/>
        <end position="189"/>
    </location>
</feature>
<keyword evidence="1" id="KW-1133">Transmembrane helix</keyword>
<sequence>MNTVIDISFHRLSIFERRFIFFLYLAVNVLFVIKYSLRVLSVEWVFLVVLVYIIGVSGLFYLINKLRKVHDIVLFFTVSIGIVLLIFAQYSIDPCLLQVDRWSAIHNFLDNLLHGEYPYSARTHLGGYSSPFPVWQLFHFPFYFLGNVGLSIFFIFGLFVYSIYRLTDNKCTLMVGCLMFLSPAFIYEVLVRSDLMANMMLTLLVINYLLSTHKSLNSAFFLVAFVCGLLLSTRLSTVVPIFIWLFGDYMQLSMKKKVLFLLMVFAVFFFTFLPFMLWNIHDLFFFKYNPFTLQTRQRNLIDLFIFIFFAIYWARTWELSYILLMRNIAYCLLFIVLVTFLHNMWLRDNFNALFTGVYDITYFDMSLPFLVTAVCCEKEKKEYSV</sequence>
<reference evidence="2" key="1">
    <citation type="submission" date="2011-01" db="EMBL/GenBank/DDBJ databases">
        <authorList>
            <person name="Muzny D."/>
            <person name="Qin X."/>
            <person name="Buhay C."/>
            <person name="Dugan-Rocha S."/>
            <person name="Ding Y."/>
            <person name="Chen G."/>
            <person name="Hawes A."/>
            <person name="Holder M."/>
            <person name="Jhangiani S."/>
            <person name="Johnson A."/>
            <person name="Khan Z."/>
            <person name="Li Z."/>
            <person name="Liu W."/>
            <person name="Liu X."/>
            <person name="Perez L."/>
            <person name="Shen H."/>
            <person name="Wang Q."/>
            <person name="Watt J."/>
            <person name="Xi L."/>
            <person name="Xin Y."/>
            <person name="Zhou J."/>
            <person name="Deng J."/>
            <person name="Jiang H."/>
            <person name="Liu Y."/>
            <person name="Qu J."/>
            <person name="Song X.-Z."/>
            <person name="Zhang L."/>
            <person name="Villasana D."/>
            <person name="Johnson A."/>
            <person name="Liu J."/>
            <person name="Liyanage D."/>
            <person name="Lorensuhewa L."/>
            <person name="Robinson T."/>
            <person name="Song A."/>
            <person name="Song B.-B."/>
            <person name="Dinh H."/>
            <person name="Thornton R."/>
            <person name="Coyle M."/>
            <person name="Francisco L."/>
            <person name="Jackson L."/>
            <person name="Javaid M."/>
            <person name="Korchina V."/>
            <person name="Kovar C."/>
            <person name="Mata R."/>
            <person name="Mathew T."/>
            <person name="Ngo R."/>
            <person name="Nguyen L."/>
            <person name="Nguyen N."/>
            <person name="Okwuonu G."/>
            <person name="Ongeri F."/>
            <person name="Pham C."/>
            <person name="Simmons D."/>
            <person name="Wilczek-Boney K."/>
            <person name="Hale W."/>
            <person name="Jakkamsetti A."/>
            <person name="Pham P."/>
            <person name="Ruth R."/>
            <person name="San Lucas F."/>
            <person name="Warren J."/>
            <person name="Zhang J."/>
            <person name="Zhao Z."/>
            <person name="Zhou C."/>
            <person name="Zhu D."/>
            <person name="Lee S."/>
            <person name="Bess C."/>
            <person name="Blankenburg K."/>
            <person name="Forbes L."/>
            <person name="Fu Q."/>
            <person name="Gubbala S."/>
            <person name="Hirani K."/>
            <person name="Jayaseelan J.C."/>
            <person name="Lara F."/>
            <person name="Munidasa M."/>
            <person name="Palculict T."/>
            <person name="Patil S."/>
            <person name="Pu L.-L."/>
            <person name="Saada N."/>
            <person name="Tang L."/>
            <person name="Weissenberger G."/>
            <person name="Zhu Y."/>
            <person name="Hemphill L."/>
            <person name="Shang Y."/>
            <person name="Youmans B."/>
            <person name="Ayvaz T."/>
            <person name="Ross M."/>
            <person name="Santibanez J."/>
            <person name="Aqrawi P."/>
            <person name="Gross S."/>
            <person name="Joshi V."/>
            <person name="Fowler G."/>
            <person name="Nazareth L."/>
            <person name="Reid J."/>
            <person name="Worley K."/>
            <person name="Petrosino J."/>
            <person name="Highlander S."/>
            <person name="Gibbs R."/>
        </authorList>
    </citation>
    <scope>NUCLEOTIDE SEQUENCE [LARGE SCALE GENOMIC DNA]</scope>
    <source>
        <strain evidence="2">ATCC 33269</strain>
    </source>
</reference>
<organism evidence="2 3">
    <name type="scientific">Hoylesella oralis ATCC 33269</name>
    <dbReference type="NCBI Taxonomy" id="873533"/>
    <lineage>
        <taxon>Bacteria</taxon>
        <taxon>Pseudomonadati</taxon>
        <taxon>Bacteroidota</taxon>
        <taxon>Bacteroidia</taxon>
        <taxon>Bacteroidales</taxon>
        <taxon>Prevotellaceae</taxon>
        <taxon>Hoylesella</taxon>
    </lineage>
</organism>
<keyword evidence="3" id="KW-1185">Reference proteome</keyword>
<dbReference type="eggNOG" id="ENOG5032V76">
    <property type="taxonomic scope" value="Bacteria"/>
</dbReference>
<feature type="transmembrane region" description="Helical" evidence="1">
    <location>
        <begin position="299"/>
        <end position="315"/>
    </location>
</feature>
<feature type="transmembrane region" description="Helical" evidence="1">
    <location>
        <begin position="195"/>
        <end position="212"/>
    </location>
</feature>
<feature type="transmembrane region" description="Helical" evidence="1">
    <location>
        <begin position="19"/>
        <end position="38"/>
    </location>
</feature>
<feature type="transmembrane region" description="Helical" evidence="1">
    <location>
        <begin position="44"/>
        <end position="63"/>
    </location>
</feature>
<comment type="caution">
    <text evidence="2">The sequence shown here is derived from an EMBL/GenBank/DDBJ whole genome shotgun (WGS) entry which is preliminary data.</text>
</comment>
<feature type="transmembrane region" description="Helical" evidence="1">
    <location>
        <begin position="72"/>
        <end position="92"/>
    </location>
</feature>
<dbReference type="EMBL" id="AEPE02000002">
    <property type="protein sequence ID" value="EFZ38056.1"/>
    <property type="molecule type" value="Genomic_DNA"/>
</dbReference>
<name>E7RMS5_9BACT</name>
<feature type="transmembrane region" description="Helical" evidence="1">
    <location>
        <begin position="258"/>
        <end position="278"/>
    </location>
</feature>
<feature type="transmembrane region" description="Helical" evidence="1">
    <location>
        <begin position="219"/>
        <end position="246"/>
    </location>
</feature>
<evidence type="ECO:0008006" key="4">
    <source>
        <dbReference type="Google" id="ProtNLM"/>
    </source>
</evidence>
<evidence type="ECO:0000313" key="3">
    <source>
        <dbReference type="Proteomes" id="UP000005580"/>
    </source>
</evidence>
<feature type="transmembrane region" description="Helical" evidence="1">
    <location>
        <begin position="142"/>
        <end position="164"/>
    </location>
</feature>
<dbReference type="Proteomes" id="UP000005580">
    <property type="component" value="Unassembled WGS sequence"/>
</dbReference>
<proteinExistence type="predicted"/>
<gene>
    <name evidence="2" type="ORF">HMPREF0663_10425</name>
</gene>
<dbReference type="AlphaFoldDB" id="E7RMS5"/>
<evidence type="ECO:0000313" key="2">
    <source>
        <dbReference type="EMBL" id="EFZ38056.1"/>
    </source>
</evidence>
<keyword evidence="1" id="KW-0812">Transmembrane</keyword>
<dbReference type="HOGENOM" id="CLU_739307_0_0_10"/>
<feature type="transmembrane region" description="Helical" evidence="1">
    <location>
        <begin position="321"/>
        <end position="341"/>
    </location>
</feature>
<accession>E7RMS5</accession>
<keyword evidence="1" id="KW-0472">Membrane</keyword>
<evidence type="ECO:0000256" key="1">
    <source>
        <dbReference type="SAM" id="Phobius"/>
    </source>
</evidence>
<protein>
    <recommendedName>
        <fullName evidence="4">Glycosyltransferase RgtA/B/C/D-like domain-containing protein</fullName>
    </recommendedName>
</protein>